<dbReference type="AlphaFoldDB" id="M6V4J7"/>
<reference evidence="1 2" key="1">
    <citation type="submission" date="2013-01" db="EMBL/GenBank/DDBJ databases">
        <authorList>
            <person name="Harkins D.M."/>
            <person name="Durkin A.S."/>
            <person name="Brinkac L.M."/>
            <person name="Haft D.H."/>
            <person name="Selengut J.D."/>
            <person name="Sanka R."/>
            <person name="DePew J."/>
            <person name="Purushe J."/>
            <person name="Matthias M.A."/>
            <person name="Vinetz J.M."/>
            <person name="Sutton G.G."/>
            <person name="Nierman W.C."/>
            <person name="Fouts D.E."/>
        </authorList>
    </citation>
    <scope>NUCLEOTIDE SEQUENCE [LARGE SCALE GENOMIC DNA]</scope>
    <source>
        <strain evidence="1 2">HAI1536</strain>
    </source>
</reference>
<accession>M6V4J7</accession>
<protein>
    <submittedName>
        <fullName evidence="1">Uncharacterized protein</fullName>
    </submittedName>
</protein>
<proteinExistence type="predicted"/>
<evidence type="ECO:0000313" key="2">
    <source>
        <dbReference type="Proteomes" id="UP000012112"/>
    </source>
</evidence>
<sequence length="63" mass="7433">MQKFSKINSPHSCLAFVENSNFLNKRERDRCEGSPEEHSFKFGRTFTQTQRLAFILKLKNIII</sequence>
<dbReference type="EMBL" id="AKWD02000057">
    <property type="protein sequence ID" value="EMO52367.1"/>
    <property type="molecule type" value="Genomic_DNA"/>
</dbReference>
<comment type="caution">
    <text evidence="1">The sequence shown here is derived from an EMBL/GenBank/DDBJ whole genome shotgun (WGS) entry which is preliminary data.</text>
</comment>
<organism evidence="1 2">
    <name type="scientific">Leptospira noguchii</name>
    <dbReference type="NCBI Taxonomy" id="28182"/>
    <lineage>
        <taxon>Bacteria</taxon>
        <taxon>Pseudomonadati</taxon>
        <taxon>Spirochaetota</taxon>
        <taxon>Spirochaetia</taxon>
        <taxon>Leptospirales</taxon>
        <taxon>Leptospiraceae</taxon>
        <taxon>Leptospira</taxon>
    </lineage>
</organism>
<name>M6V4J7_9LEPT</name>
<dbReference type="Proteomes" id="UP000012112">
    <property type="component" value="Unassembled WGS sequence"/>
</dbReference>
<gene>
    <name evidence="1" type="ORF">LEP1GSC172_0409</name>
</gene>
<evidence type="ECO:0000313" key="1">
    <source>
        <dbReference type="EMBL" id="EMO52367.1"/>
    </source>
</evidence>